<dbReference type="GO" id="GO:0051225">
    <property type="term" value="P:spindle assembly"/>
    <property type="evidence" value="ECO:0007669"/>
    <property type="project" value="InterPro"/>
</dbReference>
<dbReference type="PANTHER" id="PTHR16151">
    <property type="entry name" value="HAUS AUGMIN-LIKE COMPLEX SUBUNIT 6"/>
    <property type="match status" value="1"/>
</dbReference>
<dbReference type="OrthoDB" id="5575722at2759"/>
<proteinExistence type="predicted"/>
<protein>
    <submittedName>
        <fullName evidence="1">HAUS6 protein</fullName>
    </submittedName>
</protein>
<dbReference type="AlphaFoldDB" id="A0A7K4J889"/>
<evidence type="ECO:0000313" key="1">
    <source>
        <dbReference type="EMBL" id="NWH61476.1"/>
    </source>
</evidence>
<evidence type="ECO:0000313" key="2">
    <source>
        <dbReference type="Proteomes" id="UP000531151"/>
    </source>
</evidence>
<dbReference type="PANTHER" id="PTHR16151:SF2">
    <property type="entry name" value="HAUS AUGMIN-LIKE COMPLEX SUBUNIT 6"/>
    <property type="match status" value="1"/>
</dbReference>
<dbReference type="Proteomes" id="UP000531151">
    <property type="component" value="Unassembled WGS sequence"/>
</dbReference>
<feature type="non-terminal residue" evidence="1">
    <location>
        <position position="1"/>
    </location>
</feature>
<keyword evidence="2" id="KW-1185">Reference proteome</keyword>
<feature type="non-terminal residue" evidence="1">
    <location>
        <position position="173"/>
    </location>
</feature>
<dbReference type="EMBL" id="VWPV01016196">
    <property type="protein sequence ID" value="NWH61476.1"/>
    <property type="molecule type" value="Genomic_DNA"/>
</dbReference>
<reference evidence="1 2" key="1">
    <citation type="submission" date="2019-09" db="EMBL/GenBank/DDBJ databases">
        <title>Bird 10,000 Genomes (B10K) Project - Family phase.</title>
        <authorList>
            <person name="Zhang G."/>
        </authorList>
    </citation>
    <scope>NUCLEOTIDE SEQUENCE [LARGE SCALE GENOMIC DNA]</scope>
    <source>
        <strain evidence="1">B10K-CU-031-07</strain>
        <tissue evidence="1">Muscle</tissue>
    </source>
</reference>
<name>A0A7K4J889_GEOCA</name>
<dbReference type="GO" id="GO:0070652">
    <property type="term" value="C:HAUS complex"/>
    <property type="evidence" value="ECO:0007669"/>
    <property type="project" value="InterPro"/>
</dbReference>
<comment type="caution">
    <text evidence="1">The sequence shown here is derived from an EMBL/GenBank/DDBJ whole genome shotgun (WGS) entry which is preliminary data.</text>
</comment>
<gene>
    <name evidence="1" type="primary">Haus6</name>
    <name evidence="1" type="ORF">GEOCAL_R14746</name>
</gene>
<dbReference type="GO" id="GO:1990498">
    <property type="term" value="C:mitotic spindle microtubule"/>
    <property type="evidence" value="ECO:0007669"/>
    <property type="project" value="TreeGrafter"/>
</dbReference>
<dbReference type="GO" id="GO:0008017">
    <property type="term" value="F:microtubule binding"/>
    <property type="evidence" value="ECO:0007669"/>
    <property type="project" value="TreeGrafter"/>
</dbReference>
<organism evidence="1 2">
    <name type="scientific">Geococcyx californianus</name>
    <name type="common">Greater roadrunner</name>
    <name type="synonym">Saurothera californiana</name>
    <dbReference type="NCBI Taxonomy" id="8947"/>
    <lineage>
        <taxon>Eukaryota</taxon>
        <taxon>Metazoa</taxon>
        <taxon>Chordata</taxon>
        <taxon>Craniata</taxon>
        <taxon>Vertebrata</taxon>
        <taxon>Euteleostomi</taxon>
        <taxon>Archelosauria</taxon>
        <taxon>Archosauria</taxon>
        <taxon>Dinosauria</taxon>
        <taxon>Saurischia</taxon>
        <taxon>Theropoda</taxon>
        <taxon>Coelurosauria</taxon>
        <taxon>Aves</taxon>
        <taxon>Neognathae</taxon>
        <taxon>Neoaves</taxon>
        <taxon>Otidimorphae</taxon>
        <taxon>Cuculiformes</taxon>
        <taxon>Neomorphidae</taxon>
        <taxon>Geococcyx</taxon>
    </lineage>
</organism>
<dbReference type="InterPro" id="IPR026797">
    <property type="entry name" value="HAUS_6"/>
</dbReference>
<sequence length="173" mass="19893">KVRGMWTCIMEVLTSMKKEKELVDSVLDALQGCVAHCILDGKKVVFRVPQLLACRVEGGIDKLCKGNVYEGENLNFLTVIQLLNEALRTLRDERCQSEINQQIWGIEGRATKHKKIRSDLKENSLKIEQEHHVSVSESLSRKEKDWEVKWKNFLGWSPLKLNLQDTVSSVQFI</sequence>
<accession>A0A7K4J889</accession>